<sequence>MEEALHQLSTISPQDLEKVNGLAAMAKPAFRSFLYTVPGDRGMAWESLSIPSEDGTPLEAWYIPATGPDGAESDKLVIYNHPLPMCRAGFPGHFGQPWSTLSDVQVDFVQQMRYLHDAGYNVLAYDFRNFGNSSAANGGVSGIGRWEWRDCVGVKQFVDAHPRLSRMKVGLYSQCMGGMAQYEAISNRPELFANVACMCSPMVPSMGAIFSAFGSLMGIEQYLPLIDLQLVKMGAWTMEEMNPRLFAPAVTMPVLMFQVLHDSWTRNPEDGQATFDALGSKEKELIWVPGTNRFRDGYGFFNREPGKILPFFKKYLG</sequence>
<dbReference type="SUPFAM" id="SSF53474">
    <property type="entry name" value="alpha/beta-Hydrolases"/>
    <property type="match status" value="1"/>
</dbReference>
<evidence type="ECO:0000259" key="1">
    <source>
        <dbReference type="Pfam" id="PF12146"/>
    </source>
</evidence>
<dbReference type="InterPro" id="IPR022742">
    <property type="entry name" value="Hydrolase_4"/>
</dbReference>
<feature type="domain" description="Serine aminopeptidase S33" evidence="1">
    <location>
        <begin position="110"/>
        <end position="203"/>
    </location>
</feature>
<dbReference type="GO" id="GO:0016787">
    <property type="term" value="F:hydrolase activity"/>
    <property type="evidence" value="ECO:0007669"/>
    <property type="project" value="UniProtKB-KW"/>
</dbReference>
<reference evidence="2 3" key="1">
    <citation type="submission" date="2019-03" db="EMBL/GenBank/DDBJ databases">
        <title>The complete genome sequence of Neokomagataea sp. Jb2 NBRC113641.</title>
        <authorList>
            <person name="Chua K.-O."/>
            <person name="Chan K.-G."/>
            <person name="See-Too W.-S."/>
        </authorList>
    </citation>
    <scope>NUCLEOTIDE SEQUENCE [LARGE SCALE GENOMIC DNA]</scope>
    <source>
        <strain evidence="2 3">Jb2</strain>
    </source>
</reference>
<evidence type="ECO:0000313" key="2">
    <source>
        <dbReference type="EMBL" id="TPW34484.1"/>
    </source>
</evidence>
<evidence type="ECO:0000313" key="3">
    <source>
        <dbReference type="Proteomes" id="UP000315037"/>
    </source>
</evidence>
<comment type="caution">
    <text evidence="2">The sequence shown here is derived from an EMBL/GenBank/DDBJ whole genome shotgun (WGS) entry which is preliminary data.</text>
</comment>
<dbReference type="AlphaFoldDB" id="A0A506UMA6"/>
<protein>
    <submittedName>
        <fullName evidence="2">Alpha/beta hydrolase</fullName>
    </submittedName>
</protein>
<organism evidence="2 3">
    <name type="scientific">Oecophyllibacter saccharovorans</name>
    <dbReference type="NCBI Taxonomy" id="2558360"/>
    <lineage>
        <taxon>Bacteria</taxon>
        <taxon>Pseudomonadati</taxon>
        <taxon>Pseudomonadota</taxon>
        <taxon>Alphaproteobacteria</taxon>
        <taxon>Acetobacterales</taxon>
        <taxon>Acetobacteraceae</taxon>
        <taxon>Oecophyllibacter</taxon>
    </lineage>
</organism>
<keyword evidence="2" id="KW-0378">Hydrolase</keyword>
<dbReference type="Gene3D" id="3.40.50.1820">
    <property type="entry name" value="alpha/beta hydrolase"/>
    <property type="match status" value="1"/>
</dbReference>
<dbReference type="Proteomes" id="UP000315037">
    <property type="component" value="Unassembled WGS sequence"/>
</dbReference>
<keyword evidence="3" id="KW-1185">Reference proteome</keyword>
<name>A0A506UMA6_9PROT</name>
<proteinExistence type="predicted"/>
<dbReference type="InterPro" id="IPR029058">
    <property type="entry name" value="AB_hydrolase_fold"/>
</dbReference>
<accession>A0A506UMA6</accession>
<dbReference type="EMBL" id="SORZ01000002">
    <property type="protein sequence ID" value="TPW34484.1"/>
    <property type="molecule type" value="Genomic_DNA"/>
</dbReference>
<gene>
    <name evidence="2" type="ORF">E3202_04480</name>
</gene>
<dbReference type="Pfam" id="PF12146">
    <property type="entry name" value="Hydrolase_4"/>
    <property type="match status" value="1"/>
</dbReference>